<dbReference type="RefSeq" id="WP_136060647.1">
    <property type="nucleotide sequence ID" value="NZ_CAAHFH010000001.1"/>
</dbReference>
<dbReference type="CDD" id="cd16144">
    <property type="entry name" value="ARS_like"/>
    <property type="match status" value="1"/>
</dbReference>
<comment type="similarity">
    <text evidence="1">Belongs to the sulfatase family.</text>
</comment>
<feature type="signal peptide" evidence="2">
    <location>
        <begin position="1"/>
        <end position="21"/>
    </location>
</feature>
<evidence type="ECO:0000259" key="3">
    <source>
        <dbReference type="Pfam" id="PF00884"/>
    </source>
</evidence>
<dbReference type="PANTHER" id="PTHR42693:SF33">
    <property type="entry name" value="ARYLSULFATASE"/>
    <property type="match status" value="1"/>
</dbReference>
<dbReference type="Gene3D" id="3.40.720.10">
    <property type="entry name" value="Alkaline Phosphatase, subunit A"/>
    <property type="match status" value="1"/>
</dbReference>
<dbReference type="GO" id="GO:0004065">
    <property type="term" value="F:arylsulfatase activity"/>
    <property type="evidence" value="ECO:0007669"/>
    <property type="project" value="TreeGrafter"/>
</dbReference>
<feature type="chain" id="PRO_5028958181" evidence="2">
    <location>
        <begin position="22"/>
        <end position="460"/>
    </location>
</feature>
<dbReference type="Proteomes" id="UP000346198">
    <property type="component" value="Unassembled WGS sequence"/>
</dbReference>
<accession>A0A6C2UG94</accession>
<dbReference type="EMBL" id="CAAHFH010000001">
    <property type="protein sequence ID" value="VGO19232.1"/>
    <property type="molecule type" value="Genomic_DNA"/>
</dbReference>
<keyword evidence="5" id="KW-1185">Reference proteome</keyword>
<sequence length="460" mass="51976">MIKKRMIWATACGLLATLAIAKQPNVILILADDLGIGGLHCYGTEYIETPNIDRLCQEGMHFSNGLAAYPTCRPSRAALLSGQYGPRTGIYRVKDSYGDEDKAKYVIPKNQQLATDKITLGTVFQNAGYATAMYGKWHVSNERQTHPQEYFGFDEAFASAGAHYKAKSTPPVDLPDGMMIEELFSQKASAFMEKSVKADKPFFIYMPYFLVHGPAEARQDYIDHFKKKLSGLDLEKGGKDLDVTVAMTKMLDDFSGVLLDKIKELGVEEETIVVFTSDNGSYDRNLVGEYRGRKGDTYDGGMRVPYIFKWPGKIKPDSVSYERIIGVDMYPTLLGLAGIEPPADYALDGKDLTPILTGKSNRMQSRQVFCFYPKYAQFNAKKGRWSFSWRNVIYDGEFKLIEYPEYGEYELFNLADDPKEQQNLAMRNPEKCEAQTVKLHQWLKSIHAPQLEPNPDYSLK</sequence>
<proteinExistence type="inferred from homology"/>
<evidence type="ECO:0000256" key="1">
    <source>
        <dbReference type="ARBA" id="ARBA00008779"/>
    </source>
</evidence>
<dbReference type="Gene3D" id="3.30.1120.10">
    <property type="match status" value="1"/>
</dbReference>
<dbReference type="AlphaFoldDB" id="A0A6C2UG94"/>
<dbReference type="PANTHER" id="PTHR42693">
    <property type="entry name" value="ARYLSULFATASE FAMILY MEMBER"/>
    <property type="match status" value="1"/>
</dbReference>
<name>A0A6C2UG94_9BACT</name>
<evidence type="ECO:0000313" key="5">
    <source>
        <dbReference type="Proteomes" id="UP000346198"/>
    </source>
</evidence>
<dbReference type="Pfam" id="PF00884">
    <property type="entry name" value="Sulfatase"/>
    <property type="match status" value="1"/>
</dbReference>
<organism evidence="4 5">
    <name type="scientific">Pontiella sulfatireligans</name>
    <dbReference type="NCBI Taxonomy" id="2750658"/>
    <lineage>
        <taxon>Bacteria</taxon>
        <taxon>Pseudomonadati</taxon>
        <taxon>Kiritimatiellota</taxon>
        <taxon>Kiritimatiellia</taxon>
        <taxon>Kiritimatiellales</taxon>
        <taxon>Pontiellaceae</taxon>
        <taxon>Pontiella</taxon>
    </lineage>
</organism>
<dbReference type="InterPro" id="IPR050738">
    <property type="entry name" value="Sulfatase"/>
</dbReference>
<reference evidence="4 5" key="1">
    <citation type="submission" date="2019-04" db="EMBL/GenBank/DDBJ databases">
        <authorList>
            <person name="Van Vliet M D."/>
        </authorList>
    </citation>
    <scope>NUCLEOTIDE SEQUENCE [LARGE SCALE GENOMIC DNA]</scope>
    <source>
        <strain evidence="4 5">F21</strain>
    </source>
</reference>
<feature type="domain" description="Sulfatase N-terminal" evidence="3">
    <location>
        <begin position="24"/>
        <end position="339"/>
    </location>
</feature>
<evidence type="ECO:0000256" key="2">
    <source>
        <dbReference type="SAM" id="SignalP"/>
    </source>
</evidence>
<evidence type="ECO:0000313" key="4">
    <source>
        <dbReference type="EMBL" id="VGO19232.1"/>
    </source>
</evidence>
<dbReference type="InterPro" id="IPR000917">
    <property type="entry name" value="Sulfatase_N"/>
</dbReference>
<protein>
    <submittedName>
        <fullName evidence="4">Arylsulfatase</fullName>
    </submittedName>
</protein>
<dbReference type="InterPro" id="IPR017850">
    <property type="entry name" value="Alkaline_phosphatase_core_sf"/>
</dbReference>
<gene>
    <name evidence="4" type="primary">atsA_123</name>
    <name evidence="4" type="ORF">SCARR_01289</name>
</gene>
<dbReference type="SUPFAM" id="SSF53649">
    <property type="entry name" value="Alkaline phosphatase-like"/>
    <property type="match status" value="1"/>
</dbReference>
<keyword evidence="2" id="KW-0732">Signal</keyword>